<organism evidence="1 2">
    <name type="scientific">Myriangium duriaei CBS 260.36</name>
    <dbReference type="NCBI Taxonomy" id="1168546"/>
    <lineage>
        <taxon>Eukaryota</taxon>
        <taxon>Fungi</taxon>
        <taxon>Dikarya</taxon>
        <taxon>Ascomycota</taxon>
        <taxon>Pezizomycotina</taxon>
        <taxon>Dothideomycetes</taxon>
        <taxon>Dothideomycetidae</taxon>
        <taxon>Myriangiales</taxon>
        <taxon>Myriangiaceae</taxon>
        <taxon>Myriangium</taxon>
    </lineage>
</organism>
<dbReference type="SUPFAM" id="SSF52047">
    <property type="entry name" value="RNI-like"/>
    <property type="match status" value="1"/>
</dbReference>
<dbReference type="InterPro" id="IPR032675">
    <property type="entry name" value="LRR_dom_sf"/>
</dbReference>
<dbReference type="EMBL" id="ML996083">
    <property type="protein sequence ID" value="KAF2154616.1"/>
    <property type="molecule type" value="Genomic_DNA"/>
</dbReference>
<evidence type="ECO:0008006" key="3">
    <source>
        <dbReference type="Google" id="ProtNLM"/>
    </source>
</evidence>
<keyword evidence="2" id="KW-1185">Reference proteome</keyword>
<dbReference type="AlphaFoldDB" id="A0A9P4MPE9"/>
<evidence type="ECO:0000313" key="1">
    <source>
        <dbReference type="EMBL" id="KAF2154616.1"/>
    </source>
</evidence>
<evidence type="ECO:0000313" key="2">
    <source>
        <dbReference type="Proteomes" id="UP000799439"/>
    </source>
</evidence>
<gene>
    <name evidence="1" type="ORF">K461DRAFT_98985</name>
</gene>
<reference evidence="1" key="1">
    <citation type="journal article" date="2020" name="Stud. Mycol.">
        <title>101 Dothideomycetes genomes: a test case for predicting lifestyles and emergence of pathogens.</title>
        <authorList>
            <person name="Haridas S."/>
            <person name="Albert R."/>
            <person name="Binder M."/>
            <person name="Bloem J."/>
            <person name="Labutti K."/>
            <person name="Salamov A."/>
            <person name="Andreopoulos B."/>
            <person name="Baker S."/>
            <person name="Barry K."/>
            <person name="Bills G."/>
            <person name="Bluhm B."/>
            <person name="Cannon C."/>
            <person name="Castanera R."/>
            <person name="Culley D."/>
            <person name="Daum C."/>
            <person name="Ezra D."/>
            <person name="Gonzalez J."/>
            <person name="Henrissat B."/>
            <person name="Kuo A."/>
            <person name="Liang C."/>
            <person name="Lipzen A."/>
            <person name="Lutzoni F."/>
            <person name="Magnuson J."/>
            <person name="Mondo S."/>
            <person name="Nolan M."/>
            <person name="Ohm R."/>
            <person name="Pangilinan J."/>
            <person name="Park H.-J."/>
            <person name="Ramirez L."/>
            <person name="Alfaro M."/>
            <person name="Sun H."/>
            <person name="Tritt A."/>
            <person name="Yoshinaga Y."/>
            <person name="Zwiers L.-H."/>
            <person name="Turgeon B."/>
            <person name="Goodwin S."/>
            <person name="Spatafora J."/>
            <person name="Crous P."/>
            <person name="Grigoriev I."/>
        </authorList>
    </citation>
    <scope>NUCLEOTIDE SEQUENCE</scope>
    <source>
        <strain evidence="1">CBS 260.36</strain>
    </source>
</reference>
<proteinExistence type="predicted"/>
<sequence length="157" mass="17888">MLSHTPNVERLGLRTSNFSPGIITSLTNLSRLESLHIYFDTWRGLSLTFRDLSSWLRRLPALKVLRIEGFLDLTSATKSDLKRFFSAFPNLEEFELDPLRSSGTISFFDLGQACPCLKIFKAPQFRSGFQGLQRAGNIILPELEHFSVSSFENRSQE</sequence>
<dbReference type="OrthoDB" id="1060944at2759"/>
<name>A0A9P4MPE9_9PEZI</name>
<protein>
    <recommendedName>
        <fullName evidence="3">F-box domain-containing protein</fullName>
    </recommendedName>
</protein>
<dbReference type="Proteomes" id="UP000799439">
    <property type="component" value="Unassembled WGS sequence"/>
</dbReference>
<dbReference type="Gene3D" id="3.80.10.10">
    <property type="entry name" value="Ribonuclease Inhibitor"/>
    <property type="match status" value="1"/>
</dbReference>
<accession>A0A9P4MPE9</accession>
<comment type="caution">
    <text evidence="1">The sequence shown here is derived from an EMBL/GenBank/DDBJ whole genome shotgun (WGS) entry which is preliminary data.</text>
</comment>